<reference evidence="1 2" key="1">
    <citation type="submission" date="2021-01" db="EMBL/GenBank/DDBJ databases">
        <title>Whole genome shotgun sequence of Planobispora siamensis NBRC 107568.</title>
        <authorList>
            <person name="Komaki H."/>
            <person name="Tamura T."/>
        </authorList>
    </citation>
    <scope>NUCLEOTIDE SEQUENCE [LARGE SCALE GENOMIC DNA]</scope>
    <source>
        <strain evidence="1 2">NBRC 107568</strain>
    </source>
</reference>
<sequence length="60" mass="7138">MVLWARQVLGIVMHIVAKPATQRGFRVHPKRWVVGWALAWLMLYRRLVRDDERRPPMSEG</sequence>
<dbReference type="PANTHER" id="PTHR30007">
    <property type="entry name" value="PHP DOMAIN PROTEIN"/>
    <property type="match status" value="1"/>
</dbReference>
<protein>
    <submittedName>
        <fullName evidence="1">Uncharacterized protein</fullName>
    </submittedName>
</protein>
<comment type="caution">
    <text evidence="1">The sequence shown here is derived from an EMBL/GenBank/DDBJ whole genome shotgun (WGS) entry which is preliminary data.</text>
</comment>
<dbReference type="EMBL" id="BOOJ01000007">
    <property type="protein sequence ID" value="GIH89922.1"/>
    <property type="molecule type" value="Genomic_DNA"/>
</dbReference>
<gene>
    <name evidence="1" type="ORF">Psi01_05520</name>
</gene>
<dbReference type="AlphaFoldDB" id="A0A8J3SBV3"/>
<organism evidence="1 2">
    <name type="scientific">Planobispora siamensis</name>
    <dbReference type="NCBI Taxonomy" id="936338"/>
    <lineage>
        <taxon>Bacteria</taxon>
        <taxon>Bacillati</taxon>
        <taxon>Actinomycetota</taxon>
        <taxon>Actinomycetes</taxon>
        <taxon>Streptosporangiales</taxon>
        <taxon>Streptosporangiaceae</taxon>
        <taxon>Planobispora</taxon>
    </lineage>
</organism>
<name>A0A8J3SBV3_9ACTN</name>
<evidence type="ECO:0000313" key="1">
    <source>
        <dbReference type="EMBL" id="GIH89922.1"/>
    </source>
</evidence>
<dbReference type="Proteomes" id="UP000619788">
    <property type="component" value="Unassembled WGS sequence"/>
</dbReference>
<dbReference type="PANTHER" id="PTHR30007:SF0">
    <property type="entry name" value="TRANSPOSASE"/>
    <property type="match status" value="1"/>
</dbReference>
<keyword evidence="2" id="KW-1185">Reference proteome</keyword>
<proteinExistence type="predicted"/>
<accession>A0A8J3SBV3</accession>
<evidence type="ECO:0000313" key="2">
    <source>
        <dbReference type="Proteomes" id="UP000619788"/>
    </source>
</evidence>